<dbReference type="PANTHER" id="PTHR32309:SF13">
    <property type="entry name" value="FERRIC ENTEROBACTIN TRANSPORT PROTEIN FEPE"/>
    <property type="match status" value="1"/>
</dbReference>
<keyword evidence="5" id="KW-0067">ATP-binding</keyword>
<keyword evidence="7 9" id="KW-0472">Membrane</keyword>
<proteinExistence type="predicted"/>
<dbReference type="InterPro" id="IPR005702">
    <property type="entry name" value="Wzc-like_C"/>
</dbReference>
<feature type="domain" description="Polysaccharide chain length determinant N-terminal" evidence="10">
    <location>
        <begin position="21"/>
        <end position="108"/>
    </location>
</feature>
<evidence type="ECO:0000259" key="10">
    <source>
        <dbReference type="Pfam" id="PF02706"/>
    </source>
</evidence>
<feature type="domain" description="Tyrosine-protein kinase G-rich" evidence="11">
    <location>
        <begin position="390"/>
        <end position="460"/>
    </location>
</feature>
<evidence type="ECO:0000256" key="1">
    <source>
        <dbReference type="ARBA" id="ARBA00004651"/>
    </source>
</evidence>
<keyword evidence="8" id="KW-0175">Coiled coil</keyword>
<dbReference type="GO" id="GO:0005886">
    <property type="term" value="C:plasma membrane"/>
    <property type="evidence" value="ECO:0007669"/>
    <property type="project" value="UniProtKB-SubCell"/>
</dbReference>
<dbReference type="NCBIfam" id="TIGR01007">
    <property type="entry name" value="eps_fam"/>
    <property type="match status" value="1"/>
</dbReference>
<evidence type="ECO:0000256" key="2">
    <source>
        <dbReference type="ARBA" id="ARBA00022475"/>
    </source>
</evidence>
<feature type="coiled-coil region" evidence="8">
    <location>
        <begin position="299"/>
        <end position="347"/>
    </location>
</feature>
<dbReference type="SUPFAM" id="SSF52540">
    <property type="entry name" value="P-loop containing nucleoside triphosphate hydrolases"/>
    <property type="match status" value="1"/>
</dbReference>
<gene>
    <name evidence="12" type="ORF">ABHF33_09920</name>
</gene>
<name>A0AAU7F4C7_9NEIS</name>
<dbReference type="Pfam" id="PF13807">
    <property type="entry name" value="GNVR"/>
    <property type="match status" value="1"/>
</dbReference>
<feature type="coiled-coil region" evidence="8">
    <location>
        <begin position="217"/>
        <end position="275"/>
    </location>
</feature>
<keyword evidence="6 9" id="KW-1133">Transmembrane helix</keyword>
<dbReference type="EMBL" id="CP157355">
    <property type="protein sequence ID" value="XBL99386.1"/>
    <property type="molecule type" value="Genomic_DNA"/>
</dbReference>
<evidence type="ECO:0000256" key="4">
    <source>
        <dbReference type="ARBA" id="ARBA00022741"/>
    </source>
</evidence>
<dbReference type="AlphaFoldDB" id="A0AAU7F4C7"/>
<evidence type="ECO:0000313" key="12">
    <source>
        <dbReference type="EMBL" id="XBL99386.1"/>
    </source>
</evidence>
<accession>A0AAU7F4C7</accession>
<evidence type="ECO:0000256" key="3">
    <source>
        <dbReference type="ARBA" id="ARBA00022692"/>
    </source>
</evidence>
<evidence type="ECO:0000256" key="8">
    <source>
        <dbReference type="SAM" id="Coils"/>
    </source>
</evidence>
<dbReference type="GO" id="GO:0004715">
    <property type="term" value="F:non-membrane spanning protein tyrosine kinase activity"/>
    <property type="evidence" value="ECO:0007669"/>
    <property type="project" value="UniProtKB-EC"/>
</dbReference>
<dbReference type="RefSeq" id="WP_348943815.1">
    <property type="nucleotide sequence ID" value="NZ_CP157355.1"/>
</dbReference>
<dbReference type="InterPro" id="IPR032807">
    <property type="entry name" value="GNVR"/>
</dbReference>
<dbReference type="InterPro" id="IPR050445">
    <property type="entry name" value="Bact_polysacc_biosynth/exp"/>
</dbReference>
<sequence>MNQAQNLLGALPGTGTEPNPLLEYWRSLNKRKWAIILFALTVAAVATAVVFSIAPSYRSTTTVLIESSRQKILSVEEVYSGVSANREYFQTQAEILKSRDLAISTIKALKLWEHPDYDPRLAASKKTFWSQFLKTQDEEQISWNEDSLAAAVYPVFEKNLDVELVRLSQLAKISFTSTDPKLAASVPSKLAEMYIESDRDARMQMAQTAAKWLNERLGGLRQKLDASEKALQQYREANGIISLGKEAQGGAAAQISNTTEQLIAAKMKRAEAENAYRQVTSVKNGDYSSVPAVITNPQVADAKRQEAEAERKVSELSQRYGTEHPRMVQAEAELKAARANAKRQVDAVVGSLRQSYQAALGTEQAIAGVLGQARGNVSNLNRKEVQLGVLEREAAANRQVYESFVERAKETSAAQDLQSAIARIVDNASIPLKPIKPKKAQIILMAFLLGLLTAAAAAILLDRLNNTINSSDDVERLLGLPLLAALPLLPKKQASNNGRLVVEDPKSIYAEAIYTARTGVALSSIDSTQRSLLITSSLPNEGKTTFAANLALSLASTRPTLLIDADLRKPGMARKMGLNPAAKGLTNLVTGTATLSECLQRVPGSDLLCIGTGDAPPNSLEILMSKRFAELLAQLNEQFEMIVIDAPPVGLVSDPLVLAPLCTNTIFVARAQETAHPLAKKSLARISQAGGHIMGVTLGHLDYKKAERYHGQYGAYGQYGKAYGS</sequence>
<protein>
    <submittedName>
        <fullName evidence="12">Polysaccharide biosynthesis tyrosine autokinase</fullName>
        <ecNumber evidence="12">2.7.10.2</ecNumber>
    </submittedName>
</protein>
<keyword evidence="4" id="KW-0547">Nucleotide-binding</keyword>
<dbReference type="Pfam" id="PF02706">
    <property type="entry name" value="Wzz"/>
    <property type="match status" value="1"/>
</dbReference>
<dbReference type="Gene3D" id="3.40.50.300">
    <property type="entry name" value="P-loop containing nucleotide triphosphate hydrolases"/>
    <property type="match status" value="1"/>
</dbReference>
<comment type="subcellular location">
    <subcellularLocation>
        <location evidence="1">Cell membrane</location>
        <topology evidence="1">Multi-pass membrane protein</topology>
    </subcellularLocation>
</comment>
<feature type="transmembrane region" description="Helical" evidence="9">
    <location>
        <begin position="33"/>
        <end position="54"/>
    </location>
</feature>
<dbReference type="GO" id="GO:0005524">
    <property type="term" value="F:ATP binding"/>
    <property type="evidence" value="ECO:0007669"/>
    <property type="project" value="UniProtKB-KW"/>
</dbReference>
<dbReference type="KEGG" id="cmav:ABHF33_09920"/>
<dbReference type="InterPro" id="IPR003856">
    <property type="entry name" value="LPS_length_determ_N"/>
</dbReference>
<evidence type="ECO:0000256" key="6">
    <source>
        <dbReference type="ARBA" id="ARBA00022989"/>
    </source>
</evidence>
<dbReference type="PANTHER" id="PTHR32309">
    <property type="entry name" value="TYROSINE-PROTEIN KINASE"/>
    <property type="match status" value="1"/>
</dbReference>
<dbReference type="EC" id="2.7.10.2" evidence="12"/>
<evidence type="ECO:0000256" key="9">
    <source>
        <dbReference type="SAM" id="Phobius"/>
    </source>
</evidence>
<evidence type="ECO:0000259" key="11">
    <source>
        <dbReference type="Pfam" id="PF13807"/>
    </source>
</evidence>
<keyword evidence="3 9" id="KW-0812">Transmembrane</keyword>
<reference evidence="12" key="1">
    <citation type="submission" date="2024-05" db="EMBL/GenBank/DDBJ databases">
        <authorList>
            <person name="Yang L."/>
            <person name="Pan L."/>
        </authorList>
    </citation>
    <scope>NUCLEOTIDE SEQUENCE</scope>
    <source>
        <strain evidence="12">FCG-7</strain>
    </source>
</reference>
<evidence type="ECO:0000256" key="7">
    <source>
        <dbReference type="ARBA" id="ARBA00023136"/>
    </source>
</evidence>
<evidence type="ECO:0000256" key="5">
    <source>
        <dbReference type="ARBA" id="ARBA00022840"/>
    </source>
</evidence>
<dbReference type="CDD" id="cd05387">
    <property type="entry name" value="BY-kinase"/>
    <property type="match status" value="1"/>
</dbReference>
<dbReference type="InterPro" id="IPR027417">
    <property type="entry name" value="P-loop_NTPase"/>
</dbReference>
<feature type="transmembrane region" description="Helical" evidence="9">
    <location>
        <begin position="442"/>
        <end position="461"/>
    </location>
</feature>
<organism evidence="12">
    <name type="scientific">Chitinibacter mangrovi</name>
    <dbReference type="NCBI Taxonomy" id="3153927"/>
    <lineage>
        <taxon>Bacteria</taxon>
        <taxon>Pseudomonadati</taxon>
        <taxon>Pseudomonadota</taxon>
        <taxon>Betaproteobacteria</taxon>
        <taxon>Neisseriales</taxon>
        <taxon>Chitinibacteraceae</taxon>
        <taxon>Chitinibacter</taxon>
    </lineage>
</organism>
<keyword evidence="2" id="KW-1003">Cell membrane</keyword>
<keyword evidence="12" id="KW-0808">Transferase</keyword>